<evidence type="ECO:0000313" key="7">
    <source>
        <dbReference type="EMBL" id="MBB3039860.1"/>
    </source>
</evidence>
<comment type="caution">
    <text evidence="7">The sequence shown here is derived from an EMBL/GenBank/DDBJ whole genome shotgun (WGS) entry which is preliminary data.</text>
</comment>
<dbReference type="AlphaFoldDB" id="A0A839RTG3"/>
<feature type="transmembrane region" description="Helical" evidence="5">
    <location>
        <begin position="6"/>
        <end position="28"/>
    </location>
</feature>
<dbReference type="Pfam" id="PF07584">
    <property type="entry name" value="BatA"/>
    <property type="match status" value="1"/>
</dbReference>
<dbReference type="InterPro" id="IPR050768">
    <property type="entry name" value="UPF0353/GerABKA_families"/>
</dbReference>
<evidence type="ECO:0000259" key="6">
    <source>
        <dbReference type="PROSITE" id="PS50234"/>
    </source>
</evidence>
<evidence type="ECO:0000256" key="2">
    <source>
        <dbReference type="ARBA" id="ARBA00022692"/>
    </source>
</evidence>
<dbReference type="EMBL" id="JACHWS010000005">
    <property type="protein sequence ID" value="MBB3039860.1"/>
    <property type="molecule type" value="Genomic_DNA"/>
</dbReference>
<dbReference type="SMART" id="SM00327">
    <property type="entry name" value="VWA"/>
    <property type="match status" value="1"/>
</dbReference>
<dbReference type="InterPro" id="IPR002035">
    <property type="entry name" value="VWF_A"/>
</dbReference>
<dbReference type="SUPFAM" id="SSF53300">
    <property type="entry name" value="vWA-like"/>
    <property type="match status" value="1"/>
</dbReference>
<keyword evidence="8" id="KW-1185">Reference proteome</keyword>
<keyword evidence="3 5" id="KW-1133">Transmembrane helix</keyword>
<proteinExistence type="predicted"/>
<dbReference type="Pfam" id="PF13519">
    <property type="entry name" value="VWA_2"/>
    <property type="match status" value="1"/>
</dbReference>
<gene>
    <name evidence="7" type="ORF">FHU29_004350</name>
</gene>
<evidence type="ECO:0000256" key="4">
    <source>
        <dbReference type="ARBA" id="ARBA00023136"/>
    </source>
</evidence>
<keyword evidence="4 5" id="KW-0472">Membrane</keyword>
<feature type="transmembrane region" description="Helical" evidence="5">
    <location>
        <begin position="59"/>
        <end position="77"/>
    </location>
</feature>
<dbReference type="PANTHER" id="PTHR22550">
    <property type="entry name" value="SPORE GERMINATION PROTEIN"/>
    <property type="match status" value="1"/>
</dbReference>
<dbReference type="NCBIfam" id="NF010238">
    <property type="entry name" value="PRK13685.1"/>
    <property type="match status" value="1"/>
</dbReference>
<dbReference type="InterPro" id="IPR036465">
    <property type="entry name" value="vWFA_dom_sf"/>
</dbReference>
<feature type="transmembrane region" description="Helical" evidence="5">
    <location>
        <begin position="303"/>
        <end position="321"/>
    </location>
</feature>
<dbReference type="Gene3D" id="3.40.50.410">
    <property type="entry name" value="von Willebrand factor, type A domain"/>
    <property type="match status" value="1"/>
</dbReference>
<dbReference type="RefSeq" id="WP_064438814.1">
    <property type="nucleotide sequence ID" value="NZ_BDDI01000002.1"/>
</dbReference>
<evidence type="ECO:0000256" key="5">
    <source>
        <dbReference type="SAM" id="Phobius"/>
    </source>
</evidence>
<reference evidence="7 8" key="1">
    <citation type="submission" date="2020-08" db="EMBL/GenBank/DDBJ databases">
        <title>Sequencing the genomes of 1000 actinobacteria strains.</title>
        <authorList>
            <person name="Klenk H.-P."/>
        </authorList>
    </citation>
    <scope>NUCLEOTIDE SEQUENCE [LARGE SCALE GENOMIC DNA]</scope>
    <source>
        <strain evidence="7 8">DSM 45258</strain>
    </source>
</reference>
<keyword evidence="1" id="KW-1003">Cell membrane</keyword>
<feature type="domain" description="VWFA" evidence="6">
    <location>
        <begin position="90"/>
        <end position="286"/>
    </location>
</feature>
<protein>
    <submittedName>
        <fullName evidence="7">Ca-activated chloride channel family protein</fullName>
    </submittedName>
</protein>
<sequence length="326" mass="34673">MSVSDFANPWWLLFLLVIVILAGGYVVAQRLRQRNVMRFTNLALLEKVAPRRPRAERHVPAVLLLVGLAMLTVALASPTKEQREPRDRATVILAIDVSLSMEATDVLPSRLIAAQEAAKSFAEGLPPGLNLGLVSYAGTASVLVPPTTDRSPVTSAIDRLQLAERTATGEAIFTSLQAIDSLAAIVPAGEEPPPAHVVLLSDGKQTVPREMDAPRGGFTAARLAADRGIPVSTISFGTMLGTVTIEGQTIPVPIDEPAMREIADISDGEFYTAASQDELEAVYETLESQIGYEIVRGDASQPWLVLGTIVIAAAGGAALLISRRIP</sequence>
<dbReference type="PROSITE" id="PS50234">
    <property type="entry name" value="VWFA"/>
    <property type="match status" value="1"/>
</dbReference>
<dbReference type="PANTHER" id="PTHR22550:SF5">
    <property type="entry name" value="LEUCINE ZIPPER PROTEIN 4"/>
    <property type="match status" value="1"/>
</dbReference>
<accession>A0A839RTG3</accession>
<dbReference type="Proteomes" id="UP000567922">
    <property type="component" value="Unassembled WGS sequence"/>
</dbReference>
<evidence type="ECO:0000313" key="8">
    <source>
        <dbReference type="Proteomes" id="UP000567922"/>
    </source>
</evidence>
<keyword evidence="2 5" id="KW-0812">Transmembrane</keyword>
<evidence type="ECO:0000256" key="1">
    <source>
        <dbReference type="ARBA" id="ARBA00022475"/>
    </source>
</evidence>
<name>A0A839RTG3_9ACTN</name>
<evidence type="ECO:0000256" key="3">
    <source>
        <dbReference type="ARBA" id="ARBA00022989"/>
    </source>
</evidence>
<organism evidence="7 8">
    <name type="scientific">Hoyosella altamirensis</name>
    <dbReference type="NCBI Taxonomy" id="616997"/>
    <lineage>
        <taxon>Bacteria</taxon>
        <taxon>Bacillati</taxon>
        <taxon>Actinomycetota</taxon>
        <taxon>Actinomycetes</taxon>
        <taxon>Mycobacteriales</taxon>
        <taxon>Hoyosellaceae</taxon>
        <taxon>Hoyosella</taxon>
    </lineage>
</organism>
<dbReference type="OrthoDB" id="8882959at2"/>
<dbReference type="InterPro" id="IPR024163">
    <property type="entry name" value="Aerotolerance_reg_N"/>
</dbReference>